<accession>A0ABX5XRE6</accession>
<dbReference type="Gene3D" id="3.40.50.150">
    <property type="entry name" value="Vaccinia Virus protein VP39"/>
    <property type="match status" value="1"/>
</dbReference>
<keyword evidence="2 5" id="KW-0489">Methyltransferase</keyword>
<dbReference type="EC" id="2.1.1.163" evidence="5"/>
<dbReference type="InterPro" id="IPR004033">
    <property type="entry name" value="UbiE/COQ5_MeTrFase"/>
</dbReference>
<protein>
    <submittedName>
        <fullName evidence="5">Demethylmenaquinone methyltransferase</fullName>
        <ecNumber evidence="5">2.1.1.163</ecNumber>
    </submittedName>
</protein>
<reference evidence="5 6" key="1">
    <citation type="submission" date="2019-02" db="EMBL/GenBank/DDBJ databases">
        <title>Deep-cultivation of Planctomycetes and their phenomic and genomic characterization uncovers novel biology.</title>
        <authorList>
            <person name="Wiegand S."/>
            <person name="Jogler M."/>
            <person name="Boedeker C."/>
            <person name="Pinto D."/>
            <person name="Vollmers J."/>
            <person name="Rivas-Marin E."/>
            <person name="Kohn T."/>
            <person name="Peeters S.H."/>
            <person name="Heuer A."/>
            <person name="Rast P."/>
            <person name="Oberbeckmann S."/>
            <person name="Bunk B."/>
            <person name="Jeske O."/>
            <person name="Meyerdierks A."/>
            <person name="Storesund J.E."/>
            <person name="Kallscheuer N."/>
            <person name="Luecker S."/>
            <person name="Lage O.M."/>
            <person name="Pohl T."/>
            <person name="Merkel B.J."/>
            <person name="Hornburger P."/>
            <person name="Mueller R.-W."/>
            <person name="Bruemmer F."/>
            <person name="Labrenz M."/>
            <person name="Spormann A.M."/>
            <person name="Op den Camp H."/>
            <person name="Overmann J."/>
            <person name="Amann R."/>
            <person name="Jetten M.S.M."/>
            <person name="Mascher T."/>
            <person name="Medema M.H."/>
            <person name="Devos D.P."/>
            <person name="Kaster A.-K."/>
            <person name="Ovreas L."/>
            <person name="Rohde M."/>
            <person name="Galperin M.Y."/>
            <person name="Jogler C."/>
        </authorList>
    </citation>
    <scope>NUCLEOTIDE SEQUENCE [LARGE SCALE GENOMIC DNA]</scope>
    <source>
        <strain evidence="5 6">TBK1r</strain>
    </source>
</reference>
<gene>
    <name evidence="5" type="primary">ubiE_4</name>
    <name evidence="5" type="ORF">TBK1r_24720</name>
</gene>
<evidence type="ECO:0000256" key="1">
    <source>
        <dbReference type="ARBA" id="ARBA00022428"/>
    </source>
</evidence>
<name>A0ABX5XRE6_9BACT</name>
<dbReference type="Proteomes" id="UP000318081">
    <property type="component" value="Chromosome"/>
</dbReference>
<dbReference type="EMBL" id="CP036432">
    <property type="protein sequence ID" value="QDV83530.1"/>
    <property type="molecule type" value="Genomic_DNA"/>
</dbReference>
<dbReference type="CDD" id="cd02440">
    <property type="entry name" value="AdoMet_MTases"/>
    <property type="match status" value="1"/>
</dbReference>
<evidence type="ECO:0000256" key="3">
    <source>
        <dbReference type="ARBA" id="ARBA00022679"/>
    </source>
</evidence>
<dbReference type="RefSeq" id="WP_419581260.1">
    <property type="nucleotide sequence ID" value="NZ_CP036432.1"/>
</dbReference>
<dbReference type="SUPFAM" id="SSF53335">
    <property type="entry name" value="S-adenosyl-L-methionine-dependent methyltransferases"/>
    <property type="match status" value="1"/>
</dbReference>
<sequence length="258" mass="28534">MQSEHIYETLFVRQLFNEMSATYGTVNLISSFGFCRRWRRQCLGQLSIPESITVIDLMTGMGELCPAVGRSIGPGGKIVAVDNSPVMCRKAQDNHVGRLVCELEIREEDALCSQIPDDSADVVVSSFGLKTFSRDQTIRLAREIHRILKPGGTFSFIEISVPPSRWLRIPYLLYLNNVIPLIGKLLMGNPDNYRMLGVYTIAFGDCRSAITAFQDAGLNTNLRSYFWGCATGLVGEKPNSSRAVTTQDGEEGDAIVKA</sequence>
<keyword evidence="1" id="KW-0474">Menaquinone biosynthesis</keyword>
<evidence type="ECO:0000256" key="2">
    <source>
        <dbReference type="ARBA" id="ARBA00022603"/>
    </source>
</evidence>
<keyword evidence="3 5" id="KW-0808">Transferase</keyword>
<evidence type="ECO:0000256" key="4">
    <source>
        <dbReference type="ARBA" id="ARBA00022691"/>
    </source>
</evidence>
<organism evidence="5 6">
    <name type="scientific">Stieleria magnilauensis</name>
    <dbReference type="NCBI Taxonomy" id="2527963"/>
    <lineage>
        <taxon>Bacteria</taxon>
        <taxon>Pseudomonadati</taxon>
        <taxon>Planctomycetota</taxon>
        <taxon>Planctomycetia</taxon>
        <taxon>Pirellulales</taxon>
        <taxon>Pirellulaceae</taxon>
        <taxon>Stieleria</taxon>
    </lineage>
</organism>
<dbReference type="PANTHER" id="PTHR43591">
    <property type="entry name" value="METHYLTRANSFERASE"/>
    <property type="match status" value="1"/>
</dbReference>
<dbReference type="InterPro" id="IPR029063">
    <property type="entry name" value="SAM-dependent_MTases_sf"/>
</dbReference>
<evidence type="ECO:0000313" key="6">
    <source>
        <dbReference type="Proteomes" id="UP000318081"/>
    </source>
</evidence>
<evidence type="ECO:0000313" key="5">
    <source>
        <dbReference type="EMBL" id="QDV83530.1"/>
    </source>
</evidence>
<dbReference type="Pfam" id="PF01209">
    <property type="entry name" value="Ubie_methyltran"/>
    <property type="match status" value="1"/>
</dbReference>
<dbReference type="PROSITE" id="PS51608">
    <property type="entry name" value="SAM_MT_UBIE"/>
    <property type="match status" value="1"/>
</dbReference>
<dbReference type="GO" id="GO:0032259">
    <property type="term" value="P:methylation"/>
    <property type="evidence" value="ECO:0007669"/>
    <property type="project" value="UniProtKB-KW"/>
</dbReference>
<dbReference type="PANTHER" id="PTHR43591:SF24">
    <property type="entry name" value="2-METHOXY-6-POLYPRENYL-1,4-BENZOQUINOL METHYLASE, MITOCHONDRIAL"/>
    <property type="match status" value="1"/>
</dbReference>
<proteinExistence type="predicted"/>
<keyword evidence="4" id="KW-0949">S-adenosyl-L-methionine</keyword>
<keyword evidence="6" id="KW-1185">Reference proteome</keyword>
<dbReference type="GO" id="GO:0043770">
    <property type="term" value="F:demethylmenaquinone methyltransferase activity"/>
    <property type="evidence" value="ECO:0007669"/>
    <property type="project" value="UniProtKB-EC"/>
</dbReference>